<accession>A0A0A9DE19</accession>
<proteinExistence type="predicted"/>
<organism evidence="1">
    <name type="scientific">Arundo donax</name>
    <name type="common">Giant reed</name>
    <name type="synonym">Donax arundinaceus</name>
    <dbReference type="NCBI Taxonomy" id="35708"/>
    <lineage>
        <taxon>Eukaryota</taxon>
        <taxon>Viridiplantae</taxon>
        <taxon>Streptophyta</taxon>
        <taxon>Embryophyta</taxon>
        <taxon>Tracheophyta</taxon>
        <taxon>Spermatophyta</taxon>
        <taxon>Magnoliopsida</taxon>
        <taxon>Liliopsida</taxon>
        <taxon>Poales</taxon>
        <taxon>Poaceae</taxon>
        <taxon>PACMAD clade</taxon>
        <taxon>Arundinoideae</taxon>
        <taxon>Arundineae</taxon>
        <taxon>Arundo</taxon>
    </lineage>
</organism>
<protein>
    <submittedName>
        <fullName evidence="1">Uncharacterized protein</fullName>
    </submittedName>
</protein>
<dbReference type="EMBL" id="GBRH01211844">
    <property type="protein sequence ID" value="JAD86051.1"/>
    <property type="molecule type" value="Transcribed_RNA"/>
</dbReference>
<reference evidence="1" key="2">
    <citation type="journal article" date="2015" name="Data Brief">
        <title>Shoot transcriptome of the giant reed, Arundo donax.</title>
        <authorList>
            <person name="Barrero R.A."/>
            <person name="Guerrero F.D."/>
            <person name="Moolhuijzen P."/>
            <person name="Goolsby J.A."/>
            <person name="Tidwell J."/>
            <person name="Bellgard S.E."/>
            <person name="Bellgard M.I."/>
        </authorList>
    </citation>
    <scope>NUCLEOTIDE SEQUENCE</scope>
    <source>
        <tissue evidence="1">Shoot tissue taken approximately 20 cm above the soil surface</tissue>
    </source>
</reference>
<dbReference type="AlphaFoldDB" id="A0A0A9DE19"/>
<reference evidence="1" key="1">
    <citation type="submission" date="2014-09" db="EMBL/GenBank/DDBJ databases">
        <authorList>
            <person name="Magalhaes I.L.F."/>
            <person name="Oliveira U."/>
            <person name="Santos F.R."/>
            <person name="Vidigal T.H.D.A."/>
            <person name="Brescovit A.D."/>
            <person name="Santos A.J."/>
        </authorList>
    </citation>
    <scope>NUCLEOTIDE SEQUENCE</scope>
    <source>
        <tissue evidence="1">Shoot tissue taken approximately 20 cm above the soil surface</tissue>
    </source>
</reference>
<sequence>MINYSAQLRKIGDFYSLCFDCFFQFLKNRNKLYICILGLLQLCC</sequence>
<name>A0A0A9DE19_ARUDO</name>
<evidence type="ECO:0000313" key="1">
    <source>
        <dbReference type="EMBL" id="JAD86051.1"/>
    </source>
</evidence>